<dbReference type="Gene3D" id="3.40.50.1820">
    <property type="entry name" value="alpha/beta hydrolase"/>
    <property type="match status" value="1"/>
</dbReference>
<evidence type="ECO:0000313" key="2">
    <source>
        <dbReference type="EMBL" id="MFC4465710.1"/>
    </source>
</evidence>
<evidence type="ECO:0000259" key="1">
    <source>
        <dbReference type="Pfam" id="PF12697"/>
    </source>
</evidence>
<dbReference type="InterPro" id="IPR029058">
    <property type="entry name" value="AB_hydrolase_fold"/>
</dbReference>
<feature type="domain" description="AB hydrolase-1" evidence="1">
    <location>
        <begin position="7"/>
        <end position="243"/>
    </location>
</feature>
<keyword evidence="2" id="KW-0378">Hydrolase</keyword>
<dbReference type="Proteomes" id="UP001596012">
    <property type="component" value="Unassembled WGS sequence"/>
</dbReference>
<dbReference type="GO" id="GO:0016787">
    <property type="term" value="F:hydrolase activity"/>
    <property type="evidence" value="ECO:0007669"/>
    <property type="project" value="UniProtKB-KW"/>
</dbReference>
<reference evidence="3" key="1">
    <citation type="journal article" date="2019" name="Int. J. Syst. Evol. Microbiol.">
        <title>The Global Catalogue of Microorganisms (GCM) 10K type strain sequencing project: providing services to taxonomists for standard genome sequencing and annotation.</title>
        <authorList>
            <consortium name="The Broad Institute Genomics Platform"/>
            <consortium name="The Broad Institute Genome Sequencing Center for Infectious Disease"/>
            <person name="Wu L."/>
            <person name="Ma J."/>
        </authorList>
    </citation>
    <scope>NUCLEOTIDE SEQUENCE [LARGE SCALE GENOMIC DNA]</scope>
    <source>
        <strain evidence="3">DT43</strain>
    </source>
</reference>
<name>A0ABV8YNC5_9ACTN</name>
<dbReference type="InterPro" id="IPR050266">
    <property type="entry name" value="AB_hydrolase_sf"/>
</dbReference>
<dbReference type="RefSeq" id="WP_386341950.1">
    <property type="nucleotide sequence ID" value="NZ_JBHSFG010000021.1"/>
</dbReference>
<dbReference type="PANTHER" id="PTHR43798:SF33">
    <property type="entry name" value="HYDROLASE, PUTATIVE (AFU_ORTHOLOGUE AFUA_2G14860)-RELATED"/>
    <property type="match status" value="1"/>
</dbReference>
<keyword evidence="3" id="KW-1185">Reference proteome</keyword>
<gene>
    <name evidence="2" type="ORF">ACFPH6_14425</name>
</gene>
<dbReference type="InterPro" id="IPR000073">
    <property type="entry name" value="AB_hydrolase_1"/>
</dbReference>
<accession>A0ABV8YNC5</accession>
<proteinExistence type="predicted"/>
<sequence>MSAVPAVFVHGNPETAAVWDPLLAELDRAGSPRAGLICLSPPGFGAPLPDGFGATVGEYRDWLIAALEELGEPVDLVGHDWGGAHVVNVAISRPELLRSWASDVVGMFDRDYVWHDLAQRWQTPREGEADVAERFGASVETRAATLVERGMSRPVAEQVAAAQDETMGRAVLALYRSAAQPVLAELGQRLEHASQRPGLALFATEDHMVGTDRQRRRAARRAGARVDTLDGLGHWWMTQDPARGARTLAEFWAQC</sequence>
<comment type="caution">
    <text evidence="2">The sequence shown here is derived from an EMBL/GenBank/DDBJ whole genome shotgun (WGS) entry which is preliminary data.</text>
</comment>
<dbReference type="EMBL" id="JBHSFG010000021">
    <property type="protein sequence ID" value="MFC4465710.1"/>
    <property type="molecule type" value="Genomic_DNA"/>
</dbReference>
<organism evidence="2 3">
    <name type="scientific">Streptomyces xiangluensis</name>
    <dbReference type="NCBI Taxonomy" id="2665720"/>
    <lineage>
        <taxon>Bacteria</taxon>
        <taxon>Bacillati</taxon>
        <taxon>Actinomycetota</taxon>
        <taxon>Actinomycetes</taxon>
        <taxon>Kitasatosporales</taxon>
        <taxon>Streptomycetaceae</taxon>
        <taxon>Streptomyces</taxon>
    </lineage>
</organism>
<evidence type="ECO:0000313" key="3">
    <source>
        <dbReference type="Proteomes" id="UP001596012"/>
    </source>
</evidence>
<dbReference type="PANTHER" id="PTHR43798">
    <property type="entry name" value="MONOACYLGLYCEROL LIPASE"/>
    <property type="match status" value="1"/>
</dbReference>
<dbReference type="SUPFAM" id="SSF53474">
    <property type="entry name" value="alpha/beta-Hydrolases"/>
    <property type="match status" value="1"/>
</dbReference>
<protein>
    <submittedName>
        <fullName evidence="2">Alpha/beta fold hydrolase</fullName>
    </submittedName>
</protein>
<dbReference type="Pfam" id="PF12697">
    <property type="entry name" value="Abhydrolase_6"/>
    <property type="match status" value="1"/>
</dbReference>